<dbReference type="GO" id="GO:0016538">
    <property type="term" value="F:cyclin-dependent protein serine/threonine kinase regulator activity"/>
    <property type="evidence" value="ECO:0007669"/>
    <property type="project" value="TreeGrafter"/>
</dbReference>
<dbReference type="PANTHER" id="PTHR15615:SF10">
    <property type="entry name" value="PHO85 CYCLIN-2-RELATED"/>
    <property type="match status" value="1"/>
</dbReference>
<feature type="domain" description="Cyclin N-terminal" evidence="1">
    <location>
        <begin position="39"/>
        <end position="191"/>
    </location>
</feature>
<reference evidence="3" key="1">
    <citation type="submission" date="2015-06" db="EMBL/GenBank/DDBJ databases">
        <title>Expansion of signal transduction pathways in fungi by whole-genome duplication.</title>
        <authorList>
            <consortium name="DOE Joint Genome Institute"/>
            <person name="Corrochano L.M."/>
            <person name="Kuo A."/>
            <person name="Marcet-Houben M."/>
            <person name="Polaino S."/>
            <person name="Salamov A."/>
            <person name="Villalobos J.M."/>
            <person name="Alvarez M.I."/>
            <person name="Avalos J."/>
            <person name="Benito E.P."/>
            <person name="Benoit I."/>
            <person name="Burger G."/>
            <person name="Camino L.P."/>
            <person name="Canovas D."/>
            <person name="Cerda-Olmedo E."/>
            <person name="Cheng J.-F."/>
            <person name="Dominguez A."/>
            <person name="Elias M."/>
            <person name="Eslava A.P."/>
            <person name="Glaser F."/>
            <person name="Grimwood J."/>
            <person name="Gutierrez G."/>
            <person name="Heitman J."/>
            <person name="Henrissat B."/>
            <person name="Iturriaga E.A."/>
            <person name="Lang B.F."/>
            <person name="Lavin J.L."/>
            <person name="Lee S."/>
            <person name="Li W."/>
            <person name="Lindquist E."/>
            <person name="Lopez-Garcia S."/>
            <person name="Luque E.M."/>
            <person name="Marcos A.T."/>
            <person name="Martin J."/>
            <person name="McCluskey K."/>
            <person name="Medina H.R."/>
            <person name="Miralles-Duran A."/>
            <person name="Miyazaki A."/>
            <person name="Munoz-Torres E."/>
            <person name="Oguiza J.A."/>
            <person name="Ohm R."/>
            <person name="Olmedo M."/>
            <person name="Orejas M."/>
            <person name="Ortiz-Castellanos L."/>
            <person name="Pisabarro A.G."/>
            <person name="Rodriguez-Romero J."/>
            <person name="Ruiz-Herrera J."/>
            <person name="Ruiz-Vazquez R."/>
            <person name="Sanz C."/>
            <person name="Schackwitz W."/>
            <person name="Schmutz J."/>
            <person name="Shahriari M."/>
            <person name="Shelest E."/>
            <person name="Silva-Franco F."/>
            <person name="Soanes D."/>
            <person name="Syed K."/>
            <person name="Tagua V.G."/>
            <person name="Talbot N.J."/>
            <person name="Thon M."/>
            <person name="De vries R.P."/>
            <person name="Wiebenga A."/>
            <person name="Yadav J.S."/>
            <person name="Braun E.L."/>
            <person name="Baker S."/>
            <person name="Garre V."/>
            <person name="Horwitz B."/>
            <person name="Torres-Martinez S."/>
            <person name="Idnurm A."/>
            <person name="Herrera-Estrella A."/>
            <person name="Gabaldon T."/>
            <person name="Grigoriev I.V."/>
        </authorList>
    </citation>
    <scope>NUCLEOTIDE SEQUENCE [LARGE SCALE GENOMIC DNA]</scope>
    <source>
        <strain evidence="3">NRRL 1555(-)</strain>
    </source>
</reference>
<dbReference type="EMBL" id="KV440971">
    <property type="protein sequence ID" value="OAD80443.1"/>
    <property type="molecule type" value="Genomic_DNA"/>
</dbReference>
<dbReference type="STRING" id="763407.A0A162V6U8"/>
<dbReference type="GeneID" id="28990821"/>
<organism evidence="2 3">
    <name type="scientific">Phycomyces blakesleeanus (strain ATCC 8743b / DSM 1359 / FGSC 10004 / NBRC 33097 / NRRL 1555)</name>
    <dbReference type="NCBI Taxonomy" id="763407"/>
    <lineage>
        <taxon>Eukaryota</taxon>
        <taxon>Fungi</taxon>
        <taxon>Fungi incertae sedis</taxon>
        <taxon>Mucoromycota</taxon>
        <taxon>Mucoromycotina</taxon>
        <taxon>Mucoromycetes</taxon>
        <taxon>Mucorales</taxon>
        <taxon>Phycomycetaceae</taxon>
        <taxon>Phycomyces</taxon>
    </lineage>
</organism>
<dbReference type="GO" id="GO:0000307">
    <property type="term" value="C:cyclin-dependent protein kinase holoenzyme complex"/>
    <property type="evidence" value="ECO:0007669"/>
    <property type="project" value="TreeGrafter"/>
</dbReference>
<dbReference type="SUPFAM" id="SSF47954">
    <property type="entry name" value="Cyclin-like"/>
    <property type="match status" value="1"/>
</dbReference>
<dbReference type="GO" id="GO:0019901">
    <property type="term" value="F:protein kinase binding"/>
    <property type="evidence" value="ECO:0007669"/>
    <property type="project" value="InterPro"/>
</dbReference>
<accession>A0A162V6U8</accession>
<gene>
    <name evidence="2" type="ORF">PHYBLDRAFT_138003</name>
</gene>
<protein>
    <submittedName>
        <fullName evidence="2">Cyclin</fullName>
    </submittedName>
</protein>
<dbReference type="InterPro" id="IPR006671">
    <property type="entry name" value="Cyclin_N"/>
</dbReference>
<dbReference type="InterPro" id="IPR013922">
    <property type="entry name" value="Cyclin_PHO80-like"/>
</dbReference>
<dbReference type="Proteomes" id="UP000077315">
    <property type="component" value="Unassembled WGS sequence"/>
</dbReference>
<dbReference type="RefSeq" id="XP_018298483.1">
    <property type="nucleotide sequence ID" value="XM_018429915.1"/>
</dbReference>
<evidence type="ECO:0000313" key="2">
    <source>
        <dbReference type="EMBL" id="OAD80443.1"/>
    </source>
</evidence>
<dbReference type="InterPro" id="IPR036915">
    <property type="entry name" value="Cyclin-like_sf"/>
</dbReference>
<proteinExistence type="predicted"/>
<evidence type="ECO:0000259" key="1">
    <source>
        <dbReference type="Pfam" id="PF00134"/>
    </source>
</evidence>
<name>A0A162V6U8_PHYB8</name>
<evidence type="ECO:0000313" key="3">
    <source>
        <dbReference type="Proteomes" id="UP000077315"/>
    </source>
</evidence>
<sequence>MLLQNSPSLPPQPSTPTEILALPSVLIDFMAMTVCDLIPSRKCKSQQNTFGQDRHPMPELVHFIQKITFSAGVNCRTALVALIYLDRAKAALPKGAAGGHDTPHRMFLASMLLASKYLRGTRWSPPFSPHQPLLPTVPSSWQHYYSYLSSNPSYCLGPLTNAQLSNLCSGLFSLEQVNTIERAFLKLIDYRCWVDDLEVKEFVLKHRVDFSL</sequence>
<dbReference type="VEuPathDB" id="FungiDB:PHYBLDRAFT_138003"/>
<keyword evidence="3" id="KW-1185">Reference proteome</keyword>
<dbReference type="PANTHER" id="PTHR15615">
    <property type="match status" value="1"/>
</dbReference>
<dbReference type="Gene3D" id="1.10.472.10">
    <property type="entry name" value="Cyclin-like"/>
    <property type="match status" value="2"/>
</dbReference>
<dbReference type="GO" id="GO:0005634">
    <property type="term" value="C:nucleus"/>
    <property type="evidence" value="ECO:0007669"/>
    <property type="project" value="TreeGrafter"/>
</dbReference>
<dbReference type="OrthoDB" id="10250320at2759"/>
<dbReference type="InParanoid" id="A0A162V6U8"/>
<dbReference type="CDD" id="cd20557">
    <property type="entry name" value="CYCLIN_ScPCL1-like"/>
    <property type="match status" value="1"/>
</dbReference>
<dbReference type="Pfam" id="PF00134">
    <property type="entry name" value="Cyclin_N"/>
    <property type="match status" value="1"/>
</dbReference>
<dbReference type="AlphaFoldDB" id="A0A162V6U8"/>